<organism evidence="2 3">
    <name type="scientific">Tritrichomonas musculus</name>
    <dbReference type="NCBI Taxonomy" id="1915356"/>
    <lineage>
        <taxon>Eukaryota</taxon>
        <taxon>Metamonada</taxon>
        <taxon>Parabasalia</taxon>
        <taxon>Tritrichomonadida</taxon>
        <taxon>Tritrichomonadidae</taxon>
        <taxon>Tritrichomonas</taxon>
    </lineage>
</organism>
<dbReference type="InterPro" id="IPR011009">
    <property type="entry name" value="Kinase-like_dom_sf"/>
</dbReference>
<keyword evidence="3" id="KW-1185">Reference proteome</keyword>
<accession>A0ABR2J2C9</accession>
<gene>
    <name evidence="2" type="ORF">M9Y10_007513</name>
</gene>
<dbReference type="SUPFAM" id="SSF56112">
    <property type="entry name" value="Protein kinase-like (PK-like)"/>
    <property type="match status" value="1"/>
</dbReference>
<dbReference type="Pfam" id="PF07714">
    <property type="entry name" value="PK_Tyr_Ser-Thr"/>
    <property type="match status" value="1"/>
</dbReference>
<evidence type="ECO:0000259" key="1">
    <source>
        <dbReference type="Pfam" id="PF07714"/>
    </source>
</evidence>
<dbReference type="EMBL" id="JAPFFF010000013">
    <property type="protein sequence ID" value="KAK8871772.1"/>
    <property type="molecule type" value="Genomic_DNA"/>
</dbReference>
<dbReference type="PANTHER" id="PTHR45756:SF1">
    <property type="entry name" value="PROTEIN KINASE DOMAIN CONTAINING PROTEIN"/>
    <property type="match status" value="1"/>
</dbReference>
<evidence type="ECO:0000313" key="2">
    <source>
        <dbReference type="EMBL" id="KAK8871772.1"/>
    </source>
</evidence>
<comment type="caution">
    <text evidence="2">The sequence shown here is derived from an EMBL/GenBank/DDBJ whole genome shotgun (WGS) entry which is preliminary data.</text>
</comment>
<dbReference type="Gene3D" id="1.10.510.10">
    <property type="entry name" value="Transferase(Phosphotransferase) domain 1"/>
    <property type="match status" value="1"/>
</dbReference>
<name>A0ABR2J2C9_9EUKA</name>
<dbReference type="InterPro" id="IPR053215">
    <property type="entry name" value="TKL_Ser/Thr_kinase"/>
</dbReference>
<dbReference type="InterPro" id="IPR001245">
    <property type="entry name" value="Ser-Thr/Tyr_kinase_cat_dom"/>
</dbReference>
<sequence length="94" mass="11685">MFTNEVIFDDLKRVNSSQHYLIKIRNGKRLKKREKIPNHYWELIQRCWQQNPEDRPTFEEIVNILKNDKYALEEFGMKTDLEQLHEYQRRIDFD</sequence>
<reference evidence="2 3" key="1">
    <citation type="submission" date="2024-04" db="EMBL/GenBank/DDBJ databases">
        <title>Tritrichomonas musculus Genome.</title>
        <authorList>
            <person name="Alves-Ferreira E."/>
            <person name="Grigg M."/>
            <person name="Lorenzi H."/>
            <person name="Galac M."/>
        </authorList>
    </citation>
    <scope>NUCLEOTIDE SEQUENCE [LARGE SCALE GENOMIC DNA]</scope>
    <source>
        <strain evidence="2 3">EAF2021</strain>
    </source>
</reference>
<feature type="domain" description="Serine-threonine/tyrosine-protein kinase catalytic" evidence="1">
    <location>
        <begin position="17"/>
        <end position="65"/>
    </location>
</feature>
<evidence type="ECO:0000313" key="3">
    <source>
        <dbReference type="Proteomes" id="UP001470230"/>
    </source>
</evidence>
<proteinExistence type="predicted"/>
<dbReference type="PANTHER" id="PTHR45756">
    <property type="entry name" value="PALMITOYLTRANSFERASE"/>
    <property type="match status" value="1"/>
</dbReference>
<protein>
    <recommendedName>
        <fullName evidence="1">Serine-threonine/tyrosine-protein kinase catalytic domain-containing protein</fullName>
    </recommendedName>
</protein>
<dbReference type="Proteomes" id="UP001470230">
    <property type="component" value="Unassembled WGS sequence"/>
</dbReference>